<dbReference type="GO" id="GO:0005829">
    <property type="term" value="C:cytosol"/>
    <property type="evidence" value="ECO:0007669"/>
    <property type="project" value="TreeGrafter"/>
</dbReference>
<keyword evidence="2 4" id="KW-0418">Kinase</keyword>
<evidence type="ECO:0000256" key="2">
    <source>
        <dbReference type="ARBA" id="ARBA00022777"/>
    </source>
</evidence>
<accession>A0A2A2MFM6</accession>
<evidence type="ECO:0000313" key="4">
    <source>
        <dbReference type="EMBL" id="PAV97934.1"/>
    </source>
</evidence>
<feature type="domain" description="DhaL" evidence="3">
    <location>
        <begin position="4"/>
        <end position="204"/>
    </location>
</feature>
<keyword evidence="5" id="KW-1185">Reference proteome</keyword>
<sequence length="211" mass="22478">MNISQLKQMMLLTAHQMIKSEPMLTELDQVIGDGDHGIGMKRGFSALIKLMDNPTFQPQNVGEFWVQIGTTLMTSMGGASGAVFGTLFRAGGKSLDVEKEFNAVSLARWLNQGWLAVHTRGGAKPGDKTMVDALSAAADVANAVQSLPLDEALSRCAEAADQGAEGTKMMVASFGRAKNLGERAIGHCDPGAVSMALILRFMAQYAANEMK</sequence>
<dbReference type="GO" id="GO:0004371">
    <property type="term" value="F:glycerone kinase activity"/>
    <property type="evidence" value="ECO:0007669"/>
    <property type="project" value="InterPro"/>
</dbReference>
<protein>
    <submittedName>
        <fullName evidence="4">Dihydroxyacetone kinase subunit L</fullName>
    </submittedName>
</protein>
<dbReference type="PANTHER" id="PTHR28629:SF4">
    <property type="entry name" value="TRIOKINASE_FMN CYCLASE"/>
    <property type="match status" value="1"/>
</dbReference>
<gene>
    <name evidence="4" type="primary">dhaL</name>
    <name evidence="4" type="ORF">CJD50_00145</name>
</gene>
<evidence type="ECO:0000313" key="5">
    <source>
        <dbReference type="Proteomes" id="UP000218796"/>
    </source>
</evidence>
<dbReference type="Gene3D" id="1.25.40.340">
    <property type="match status" value="1"/>
</dbReference>
<dbReference type="AlphaFoldDB" id="A0A2A2MFM6"/>
<proteinExistence type="predicted"/>
<organism evidence="4 5">
    <name type="scientific">Hafnia paralvei</name>
    <dbReference type="NCBI Taxonomy" id="546367"/>
    <lineage>
        <taxon>Bacteria</taxon>
        <taxon>Pseudomonadati</taxon>
        <taxon>Pseudomonadota</taxon>
        <taxon>Gammaproteobacteria</taxon>
        <taxon>Enterobacterales</taxon>
        <taxon>Hafniaceae</taxon>
        <taxon>Hafnia</taxon>
    </lineage>
</organism>
<name>A0A2A2MFM6_9GAMM</name>
<evidence type="ECO:0000259" key="3">
    <source>
        <dbReference type="PROSITE" id="PS51480"/>
    </source>
</evidence>
<dbReference type="PROSITE" id="PS51480">
    <property type="entry name" value="DHAL"/>
    <property type="match status" value="1"/>
</dbReference>
<dbReference type="OrthoDB" id="9800291at2"/>
<reference evidence="4 5" key="1">
    <citation type="submission" date="2017-08" db="EMBL/GenBank/DDBJ databases">
        <title>Draft Genome Sequence of Hafnia alvei CITHA-6 Isolated from Raw Bovine Milk.</title>
        <authorList>
            <person name="Culligan E.P."/>
            <person name="Mcsweeney A."/>
            <person name="O'Doherty C."/>
            <person name="Gleeson E."/>
            <person name="O'Riordan D."/>
            <person name="Sleator R.D."/>
        </authorList>
    </citation>
    <scope>NUCLEOTIDE SEQUENCE [LARGE SCALE GENOMIC DNA]</scope>
    <source>
        <strain evidence="4 5">CITHA-6</strain>
    </source>
</reference>
<dbReference type="Pfam" id="PF02734">
    <property type="entry name" value="Dak2"/>
    <property type="match status" value="1"/>
</dbReference>
<dbReference type="Proteomes" id="UP000218796">
    <property type="component" value="Unassembled WGS sequence"/>
</dbReference>
<dbReference type="GeneID" id="69637374"/>
<dbReference type="PANTHER" id="PTHR28629">
    <property type="entry name" value="TRIOKINASE/FMN CYCLASE"/>
    <property type="match status" value="1"/>
</dbReference>
<dbReference type="InterPro" id="IPR004007">
    <property type="entry name" value="DhaL_dom"/>
</dbReference>
<evidence type="ECO:0000256" key="1">
    <source>
        <dbReference type="ARBA" id="ARBA00022679"/>
    </source>
</evidence>
<dbReference type="EMBL" id="NQMS01000001">
    <property type="protein sequence ID" value="PAV97934.1"/>
    <property type="molecule type" value="Genomic_DNA"/>
</dbReference>
<dbReference type="SUPFAM" id="SSF101473">
    <property type="entry name" value="DhaL-like"/>
    <property type="match status" value="1"/>
</dbReference>
<dbReference type="GO" id="GO:0019563">
    <property type="term" value="P:glycerol catabolic process"/>
    <property type="evidence" value="ECO:0007669"/>
    <property type="project" value="TreeGrafter"/>
</dbReference>
<dbReference type="InterPro" id="IPR012737">
    <property type="entry name" value="DhaK_L_YcgS"/>
</dbReference>
<comment type="caution">
    <text evidence="4">The sequence shown here is derived from an EMBL/GenBank/DDBJ whole genome shotgun (WGS) entry which is preliminary data.</text>
</comment>
<dbReference type="FunFam" id="1.25.40.340:FF:000002">
    <property type="entry name" value="Dihydroxyacetone kinase, L subunit"/>
    <property type="match status" value="1"/>
</dbReference>
<dbReference type="SMART" id="SM01120">
    <property type="entry name" value="Dak2"/>
    <property type="match status" value="1"/>
</dbReference>
<keyword evidence="1" id="KW-0808">Transferase</keyword>
<dbReference type="InterPro" id="IPR036117">
    <property type="entry name" value="DhaL_dom_sf"/>
</dbReference>
<dbReference type="InterPro" id="IPR050861">
    <property type="entry name" value="Dihydroxyacetone_Kinase"/>
</dbReference>
<dbReference type="NCBIfam" id="TIGR02365">
    <property type="entry name" value="dha_L_ycgS"/>
    <property type="match status" value="1"/>
</dbReference>
<dbReference type="RefSeq" id="WP_039187389.1">
    <property type="nucleotide sequence ID" value="NZ_CALECD010000057.1"/>
</dbReference>